<keyword evidence="1" id="KW-0175">Coiled coil</keyword>
<evidence type="ECO:0000313" key="3">
    <source>
        <dbReference type="EMBL" id="GAQ92992.1"/>
    </source>
</evidence>
<evidence type="ECO:0000313" key="4">
    <source>
        <dbReference type="Proteomes" id="UP000054558"/>
    </source>
</evidence>
<keyword evidence="4" id="KW-1185">Reference proteome</keyword>
<sequence>MRFATKEARNQALFEHYQRFPKDYSSVLATNISQEDFNTLCEQNPAWLAPVRLEAFGKIKEHWAAARCLSLQIHCKVGHGEKYQDLINTLGKEFNEETGKWDRVELFYPGSGLLIPLLPSKGTVDGFREEIHAKNPIMQDESGKAAWLDLAKLVDEAISAERAHGFLQNRKDKAEDTAWMHWAGDAAGYMRGLKVSKCGFSLKSPDQLVAQNPRHIRTVIQFEAHRPLQVGPDSKCPYCPQTFPDQETIDALPAPQSKNQIRAHALTHYGVRFGTPPLFKFPLALVYLYILHMLLRLASITFQRTIEVNLNTKEKVEAINRLIKHLGLGCKKVEVRKTNASRGKDTEPINFIGSVERSTKAEHVQDVAVAYVDAFTAAVGLPFCTLYMHLAMGHIPRMVRDTPLDIAAISQQGFEALLKQGHQDQVNFGNHQLRSDRMDKGRNYQLVAKERERRELQNVLARPISRNEKRQLGGVSAAARAAKAVVDRAARRGHLSVASRSKGQLEKRLEKLEEGAQAIVDQFRLGGPG</sequence>
<dbReference type="EMBL" id="DF238187">
    <property type="protein sequence ID" value="GAQ92992.1"/>
    <property type="molecule type" value="Genomic_DNA"/>
</dbReference>
<name>A0A1Y1ISH0_KLENI</name>
<dbReference type="AlphaFoldDB" id="A0A1Y1ISH0"/>
<keyword evidence="2" id="KW-0812">Transmembrane</keyword>
<feature type="coiled-coil region" evidence="1">
    <location>
        <begin position="495"/>
        <end position="522"/>
    </location>
</feature>
<feature type="transmembrane region" description="Helical" evidence="2">
    <location>
        <begin position="281"/>
        <end position="302"/>
    </location>
</feature>
<accession>A0A1Y1ISH0</accession>
<evidence type="ECO:0000256" key="2">
    <source>
        <dbReference type="SAM" id="Phobius"/>
    </source>
</evidence>
<dbReference type="Proteomes" id="UP000054558">
    <property type="component" value="Unassembled WGS sequence"/>
</dbReference>
<reference evidence="3 4" key="1">
    <citation type="journal article" date="2014" name="Nat. Commun.">
        <title>Klebsormidium flaccidum genome reveals primary factors for plant terrestrial adaptation.</title>
        <authorList>
            <person name="Hori K."/>
            <person name="Maruyama F."/>
            <person name="Fujisawa T."/>
            <person name="Togashi T."/>
            <person name="Yamamoto N."/>
            <person name="Seo M."/>
            <person name="Sato S."/>
            <person name="Yamada T."/>
            <person name="Mori H."/>
            <person name="Tajima N."/>
            <person name="Moriyama T."/>
            <person name="Ikeuchi M."/>
            <person name="Watanabe M."/>
            <person name="Wada H."/>
            <person name="Kobayashi K."/>
            <person name="Saito M."/>
            <person name="Masuda T."/>
            <person name="Sasaki-Sekimoto Y."/>
            <person name="Mashiguchi K."/>
            <person name="Awai K."/>
            <person name="Shimojima M."/>
            <person name="Masuda S."/>
            <person name="Iwai M."/>
            <person name="Nobusawa T."/>
            <person name="Narise T."/>
            <person name="Kondo S."/>
            <person name="Saito H."/>
            <person name="Sato R."/>
            <person name="Murakawa M."/>
            <person name="Ihara Y."/>
            <person name="Oshima-Yamada Y."/>
            <person name="Ohtaka K."/>
            <person name="Satoh M."/>
            <person name="Sonobe K."/>
            <person name="Ishii M."/>
            <person name="Ohtani R."/>
            <person name="Kanamori-Sato M."/>
            <person name="Honoki R."/>
            <person name="Miyazaki D."/>
            <person name="Mochizuki H."/>
            <person name="Umetsu J."/>
            <person name="Higashi K."/>
            <person name="Shibata D."/>
            <person name="Kamiya Y."/>
            <person name="Sato N."/>
            <person name="Nakamura Y."/>
            <person name="Tabata S."/>
            <person name="Ida S."/>
            <person name="Kurokawa K."/>
            <person name="Ohta H."/>
        </authorList>
    </citation>
    <scope>NUCLEOTIDE SEQUENCE [LARGE SCALE GENOMIC DNA]</scope>
    <source>
        <strain evidence="3 4">NIES-2285</strain>
    </source>
</reference>
<gene>
    <name evidence="3" type="ORF">KFL_012380020</name>
</gene>
<keyword evidence="2" id="KW-1133">Transmembrane helix</keyword>
<keyword evidence="2" id="KW-0472">Membrane</keyword>
<feature type="transmembrane region" description="Helical" evidence="2">
    <location>
        <begin position="368"/>
        <end position="390"/>
    </location>
</feature>
<organism evidence="3 4">
    <name type="scientific">Klebsormidium nitens</name>
    <name type="common">Green alga</name>
    <name type="synonym">Ulothrix nitens</name>
    <dbReference type="NCBI Taxonomy" id="105231"/>
    <lineage>
        <taxon>Eukaryota</taxon>
        <taxon>Viridiplantae</taxon>
        <taxon>Streptophyta</taxon>
        <taxon>Klebsormidiophyceae</taxon>
        <taxon>Klebsormidiales</taxon>
        <taxon>Klebsormidiaceae</taxon>
        <taxon>Klebsormidium</taxon>
    </lineage>
</organism>
<protein>
    <submittedName>
        <fullName evidence="3">Uncharacterized protein</fullName>
    </submittedName>
</protein>
<proteinExistence type="predicted"/>
<evidence type="ECO:0000256" key="1">
    <source>
        <dbReference type="SAM" id="Coils"/>
    </source>
</evidence>